<protein>
    <recommendedName>
        <fullName evidence="3">DUF3800 domain-containing protein</fullName>
    </recommendedName>
</protein>
<evidence type="ECO:0000313" key="1">
    <source>
        <dbReference type="EMBL" id="GER98486.1"/>
    </source>
</evidence>
<accession>A0A5M3VNX0</accession>
<comment type="caution">
    <text evidence="1">The sequence shown here is derived from an EMBL/GenBank/DDBJ whole genome shotgun (WGS) entry which is preliminary data.</text>
</comment>
<evidence type="ECO:0000313" key="2">
    <source>
        <dbReference type="Proteomes" id="UP000334990"/>
    </source>
</evidence>
<gene>
    <name evidence="1" type="ORF">Acor_05480</name>
</gene>
<name>A0A5M3VNX0_9ACTN</name>
<dbReference type="EMBL" id="BLAD01000036">
    <property type="protein sequence ID" value="GER98486.1"/>
    <property type="molecule type" value="Genomic_DNA"/>
</dbReference>
<organism evidence="1 2">
    <name type="scientific">Acrocarpospora corrugata</name>
    <dbReference type="NCBI Taxonomy" id="35763"/>
    <lineage>
        <taxon>Bacteria</taxon>
        <taxon>Bacillati</taxon>
        <taxon>Actinomycetota</taxon>
        <taxon>Actinomycetes</taxon>
        <taxon>Streptosporangiales</taxon>
        <taxon>Streptosporangiaceae</taxon>
        <taxon>Acrocarpospora</taxon>
    </lineage>
</organism>
<evidence type="ECO:0008006" key="3">
    <source>
        <dbReference type="Google" id="ProtNLM"/>
    </source>
</evidence>
<proteinExistence type="predicted"/>
<dbReference type="Proteomes" id="UP000334990">
    <property type="component" value="Unassembled WGS sequence"/>
</dbReference>
<sequence length="319" mass="35196">MQASGERLIEIACDESGSEGEKLIGGNTDVFAHASVGLTMESAEACVQETRYRIGSPAQEYKANHLLREKHRPVLRWLLGPSGPIHGHANVHLTEKKYLALIKVGELLNAPSQLIAETLYRDGESAFGHDQWLAFLTSFNDLQRGRTLPDEFFDLLDTLAGTTPPTGPSKIMHQLRQARPQVEALLSRTPGNPSPLSLNPLIPAIVHAISHWGQGGKLISLIHDEQTALTEDRITALKQIFDKPPRPSGLRLIAMRLVDSRTDPRVQVADYLAGIARKITQDELHNQGDPELTRMLQPYVATTSIWGDPRTRTLLGLAD</sequence>
<keyword evidence="2" id="KW-1185">Reference proteome</keyword>
<dbReference type="OrthoDB" id="5521286at2"/>
<dbReference type="AlphaFoldDB" id="A0A5M3VNX0"/>
<reference evidence="1 2" key="1">
    <citation type="submission" date="2019-10" db="EMBL/GenBank/DDBJ databases">
        <title>Whole genome shotgun sequence of Acrocarpospora corrugata NBRC 13972.</title>
        <authorList>
            <person name="Ichikawa N."/>
            <person name="Kimura A."/>
            <person name="Kitahashi Y."/>
            <person name="Komaki H."/>
            <person name="Oguchi A."/>
        </authorList>
    </citation>
    <scope>NUCLEOTIDE SEQUENCE [LARGE SCALE GENOMIC DNA]</scope>
    <source>
        <strain evidence="1 2">NBRC 13972</strain>
    </source>
</reference>